<name>A0A4S5EQQ4_9ACTN</name>
<dbReference type="Proteomes" id="UP000305282">
    <property type="component" value="Unassembled WGS sequence"/>
</dbReference>
<reference evidence="2 3" key="1">
    <citation type="submission" date="2019-04" db="EMBL/GenBank/DDBJ databases">
        <title>Draft genome sequences for three unisolated Alnus-infective Frankia Sp+ strains, AgTrS, AiOr and AvVan, the first sequenced Frankia strains able to sporulate in-planta.</title>
        <authorList>
            <person name="Bethencourt L."/>
            <person name="Vautrin F."/>
            <person name="Taib N."/>
            <person name="Dubost A."/>
            <person name="Castro-Garcia L."/>
            <person name="Imbaud O."/>
            <person name="Abrouk D."/>
            <person name="Fournier P."/>
            <person name="Briolay J."/>
            <person name="Nguyen A."/>
            <person name="Normand P."/>
            <person name="Fernandez M.P."/>
            <person name="Brochier-Armanet C."/>
            <person name="Herrera-Belaroussi A."/>
        </authorList>
    </citation>
    <scope>NUCLEOTIDE SEQUENCE [LARGE SCALE GENOMIC DNA]</scope>
    <source>
        <strain evidence="2 3">AvVan</strain>
    </source>
</reference>
<evidence type="ECO:0000313" key="2">
    <source>
        <dbReference type="EMBL" id="THJ74626.1"/>
    </source>
</evidence>
<sequence length="240" mass="25819">MTEHTDLIPMAGETDGPPAFDLVRRGYDPNQVTHHVNWLVEQLREAEAHRAAAEAAASEAATEAARVRDDLAANRPAWEEFGGRVTQILQLAEEEAATVRAERTREADAQLEEARRIVTEAEAAREKTLREADGQAASIVSTARAEAERIVEIARSTAAAAEDESKRRLADLERQREQVTTQLSALREQVTTQLGALRDKLTAASASIASIEAAPVEKRKAIGAETVVLPASAGAGGRNA</sequence>
<dbReference type="EMBL" id="SSXH01000206">
    <property type="protein sequence ID" value="THJ74626.1"/>
    <property type="molecule type" value="Genomic_DNA"/>
</dbReference>
<proteinExistence type="predicted"/>
<accession>A0A4S5EQQ4</accession>
<protein>
    <submittedName>
        <fullName evidence="2">Sugar-binding protein</fullName>
    </submittedName>
</protein>
<dbReference type="AlphaFoldDB" id="A0A4S5EQQ4"/>
<comment type="caution">
    <text evidence="2">The sequence shown here is derived from an EMBL/GenBank/DDBJ whole genome shotgun (WGS) entry which is preliminary data.</text>
</comment>
<keyword evidence="3" id="KW-1185">Reference proteome</keyword>
<feature type="coiled-coil region" evidence="1">
    <location>
        <begin position="104"/>
        <end position="189"/>
    </location>
</feature>
<keyword evidence="1" id="KW-0175">Coiled coil</keyword>
<dbReference type="OrthoDB" id="3209732at2"/>
<evidence type="ECO:0000313" key="3">
    <source>
        <dbReference type="Proteomes" id="UP000305282"/>
    </source>
</evidence>
<organism evidence="2 3">
    <name type="scientific">Candidatus Frankia alpina</name>
    <dbReference type="NCBI Taxonomy" id="2699483"/>
    <lineage>
        <taxon>Bacteria</taxon>
        <taxon>Bacillati</taxon>
        <taxon>Actinomycetota</taxon>
        <taxon>Actinomycetes</taxon>
        <taxon>Frankiales</taxon>
        <taxon>Frankiaceae</taxon>
        <taxon>Frankia</taxon>
    </lineage>
</organism>
<gene>
    <name evidence="2" type="ORF">E7Y31_10390</name>
</gene>
<dbReference type="RefSeq" id="WP_136447982.1">
    <property type="nucleotide sequence ID" value="NZ_SSXH01000206.1"/>
</dbReference>
<evidence type="ECO:0000256" key="1">
    <source>
        <dbReference type="SAM" id="Coils"/>
    </source>
</evidence>